<dbReference type="CDD" id="cd13858">
    <property type="entry name" value="CuRO_1_tcLCC2_insect_like"/>
    <property type="match status" value="1"/>
</dbReference>
<dbReference type="InterPro" id="IPR045087">
    <property type="entry name" value="Cu-oxidase_fam"/>
</dbReference>
<evidence type="ECO:0000256" key="1">
    <source>
        <dbReference type="ARBA" id="ARBA00010609"/>
    </source>
</evidence>
<dbReference type="FunFam" id="2.60.40.420:FF:000045">
    <property type="entry name" value="Laccase 2"/>
    <property type="match status" value="1"/>
</dbReference>
<evidence type="ECO:0000313" key="9">
    <source>
        <dbReference type="EMBL" id="KAL3404649.1"/>
    </source>
</evidence>
<dbReference type="Pfam" id="PF00394">
    <property type="entry name" value="Cu-oxidase"/>
    <property type="match status" value="1"/>
</dbReference>
<dbReference type="CDD" id="cd13905">
    <property type="entry name" value="CuRO_3_tcLLC2_insect_like"/>
    <property type="match status" value="1"/>
</dbReference>
<organism evidence="9 10">
    <name type="scientific">Trichogramma kaykai</name>
    <dbReference type="NCBI Taxonomy" id="54128"/>
    <lineage>
        <taxon>Eukaryota</taxon>
        <taxon>Metazoa</taxon>
        <taxon>Ecdysozoa</taxon>
        <taxon>Arthropoda</taxon>
        <taxon>Hexapoda</taxon>
        <taxon>Insecta</taxon>
        <taxon>Pterygota</taxon>
        <taxon>Neoptera</taxon>
        <taxon>Endopterygota</taxon>
        <taxon>Hymenoptera</taxon>
        <taxon>Apocrita</taxon>
        <taxon>Proctotrupomorpha</taxon>
        <taxon>Chalcidoidea</taxon>
        <taxon>Trichogrammatidae</taxon>
        <taxon>Trichogramma</taxon>
    </lineage>
</organism>
<comment type="similarity">
    <text evidence="1">Belongs to the multicopper oxidase family.</text>
</comment>
<keyword evidence="10" id="KW-1185">Reference proteome</keyword>
<dbReference type="CDD" id="cd13884">
    <property type="entry name" value="CuRO_2_tcLCC_insect_like"/>
    <property type="match status" value="1"/>
</dbReference>
<feature type="signal peptide" evidence="5">
    <location>
        <begin position="1"/>
        <end position="28"/>
    </location>
</feature>
<dbReference type="SUPFAM" id="SSF49503">
    <property type="entry name" value="Cupredoxins"/>
    <property type="match status" value="3"/>
</dbReference>
<dbReference type="Pfam" id="PF07732">
    <property type="entry name" value="Cu-oxidase_3"/>
    <property type="match status" value="1"/>
</dbReference>
<feature type="domain" description="Plastocyanin-like" evidence="8">
    <location>
        <begin position="96"/>
        <end position="205"/>
    </location>
</feature>
<dbReference type="Pfam" id="PF07731">
    <property type="entry name" value="Cu-oxidase_2"/>
    <property type="match status" value="1"/>
</dbReference>
<dbReference type="PANTHER" id="PTHR11709">
    <property type="entry name" value="MULTI-COPPER OXIDASE"/>
    <property type="match status" value="1"/>
</dbReference>
<evidence type="ECO:0000256" key="5">
    <source>
        <dbReference type="SAM" id="SignalP"/>
    </source>
</evidence>
<protein>
    <submittedName>
        <fullName evidence="9">Uncharacterized protein</fullName>
    </submittedName>
</protein>
<dbReference type="PROSITE" id="PS00080">
    <property type="entry name" value="MULTICOPPER_OXIDASE2"/>
    <property type="match status" value="1"/>
</dbReference>
<evidence type="ECO:0000313" key="10">
    <source>
        <dbReference type="Proteomes" id="UP001627154"/>
    </source>
</evidence>
<comment type="caution">
    <text evidence="9">The sequence shown here is derived from an EMBL/GenBank/DDBJ whole genome shotgun (WGS) entry which is preliminary data.</text>
</comment>
<dbReference type="FunFam" id="2.60.40.420:FF:000031">
    <property type="entry name" value="Laccase-2 isoform A"/>
    <property type="match status" value="1"/>
</dbReference>
<evidence type="ECO:0000259" key="6">
    <source>
        <dbReference type="Pfam" id="PF00394"/>
    </source>
</evidence>
<dbReference type="EMBL" id="JBJJXI010000023">
    <property type="protein sequence ID" value="KAL3404649.1"/>
    <property type="molecule type" value="Genomic_DNA"/>
</dbReference>
<dbReference type="InterPro" id="IPR008972">
    <property type="entry name" value="Cupredoxin"/>
</dbReference>
<sequence length="664" mass="76602">MLPKNCNPRAIAYFFLPIFLATFEPTDAVLSYEDEYYFCAEADRYNWTSHPCKRTCKDGEPPRQCLYVFVVEQYSTMSKACYDCPFNMADCYRPHCLPGDGRPKTVFTANRQMPGTPIEVCQNDLVVVEVRNTMLSESTTIHWHGFKQRGTPYMDGVPFVSQCPILPGQTFQYIFNATEAGTYFWHSHIGSQRADGLYGPLIVRPYPRSNPHRNLYTHDVHCMLLTDWMVQEGDDGFVEMYHYRSRVRPETLLINGLGRYQLFRRNNTSGQIFTPTETFMVQRGNRYRFRMIDAGAEDCPIEMSIDNHKLWIVSLDSNDVDPVEVDSLTIWPGERIDFVINANQRVGNYWIRYRGHGQCEPSNTTTGIYQVAILRYNGAANQNPSSAMGYNIPPMTNTTRIFNPYNRGTEAPPYIFINVPDLNASAPNDPSLTRRPDVQHYINFDFYPIDNYDFHRQNLYGYNQVPADRRMGTFQLNHISLKFPPFPLLSQWKEIEPDTLCNRTHTPRADCQREHCACTHVIQVGLNQVVELVLVDEGRYVVANHPLHLHGHFFRVVATENLRGNVTIDRIKEMDRRNQIRRRLDRAPIKDTMKAPGGGYTILRFHANNPGYWFFHCHFEQHTNVGMSLIFKVGEHNQFPPKPQGFPECGSYTPIAGNSFNQSG</sequence>
<evidence type="ECO:0000256" key="3">
    <source>
        <dbReference type="ARBA" id="ARBA00023002"/>
    </source>
</evidence>
<reference evidence="9 10" key="1">
    <citation type="journal article" date="2024" name="bioRxiv">
        <title>A reference genome for Trichogramma kaykai: A tiny desert-dwelling parasitoid wasp with competing sex-ratio distorters.</title>
        <authorList>
            <person name="Culotta J."/>
            <person name="Lindsey A.R."/>
        </authorList>
    </citation>
    <scope>NUCLEOTIDE SEQUENCE [LARGE SCALE GENOMIC DNA]</scope>
    <source>
        <strain evidence="9 10">KSX58</strain>
    </source>
</reference>
<dbReference type="InterPro" id="IPR001117">
    <property type="entry name" value="Cu-oxidase_2nd"/>
</dbReference>
<accession>A0ABD2XHP0</accession>
<dbReference type="InterPro" id="IPR033138">
    <property type="entry name" value="Cu_oxidase_CS"/>
</dbReference>
<dbReference type="InterPro" id="IPR002355">
    <property type="entry name" value="Cu_oxidase_Cu_BS"/>
</dbReference>
<dbReference type="InterPro" id="IPR011707">
    <property type="entry name" value="Cu-oxidase-like_N"/>
</dbReference>
<evidence type="ECO:0000259" key="8">
    <source>
        <dbReference type="Pfam" id="PF07732"/>
    </source>
</evidence>
<dbReference type="PROSITE" id="PS00079">
    <property type="entry name" value="MULTICOPPER_OXIDASE1"/>
    <property type="match status" value="2"/>
</dbReference>
<evidence type="ECO:0000256" key="2">
    <source>
        <dbReference type="ARBA" id="ARBA00022723"/>
    </source>
</evidence>
<feature type="chain" id="PRO_5044785775" evidence="5">
    <location>
        <begin position="29"/>
        <end position="664"/>
    </location>
</feature>
<dbReference type="AlphaFoldDB" id="A0ABD2XHP0"/>
<dbReference type="Gene3D" id="2.60.40.420">
    <property type="entry name" value="Cupredoxins - blue copper proteins"/>
    <property type="match status" value="3"/>
</dbReference>
<dbReference type="PANTHER" id="PTHR11709:SF394">
    <property type="entry name" value="FI03373P-RELATED"/>
    <property type="match status" value="1"/>
</dbReference>
<keyword evidence="3" id="KW-0560">Oxidoreductase</keyword>
<keyword evidence="4" id="KW-0186">Copper</keyword>
<name>A0ABD2XHP0_9HYME</name>
<keyword evidence="2" id="KW-0479">Metal-binding</keyword>
<keyword evidence="5" id="KW-0732">Signal</keyword>
<feature type="domain" description="Plastocyanin-like" evidence="6">
    <location>
        <begin position="223"/>
        <end position="379"/>
    </location>
</feature>
<proteinExistence type="inferred from homology"/>
<dbReference type="Proteomes" id="UP001627154">
    <property type="component" value="Unassembled WGS sequence"/>
</dbReference>
<dbReference type="GO" id="GO:0046872">
    <property type="term" value="F:metal ion binding"/>
    <property type="evidence" value="ECO:0007669"/>
    <property type="project" value="UniProtKB-KW"/>
</dbReference>
<gene>
    <name evidence="9" type="ORF">TKK_002702</name>
</gene>
<evidence type="ECO:0000256" key="4">
    <source>
        <dbReference type="ARBA" id="ARBA00023008"/>
    </source>
</evidence>
<feature type="domain" description="Plastocyanin-like" evidence="7">
    <location>
        <begin position="510"/>
        <end position="635"/>
    </location>
</feature>
<dbReference type="GO" id="GO:0016491">
    <property type="term" value="F:oxidoreductase activity"/>
    <property type="evidence" value="ECO:0007669"/>
    <property type="project" value="UniProtKB-KW"/>
</dbReference>
<evidence type="ECO:0000259" key="7">
    <source>
        <dbReference type="Pfam" id="PF07731"/>
    </source>
</evidence>
<dbReference type="InterPro" id="IPR011706">
    <property type="entry name" value="Cu-oxidase_C"/>
</dbReference>